<accession>A0A0V1LN95</accession>
<name>A0A0V1LN95_9BILA</name>
<gene>
    <name evidence="8" type="primary">Zfand2b</name>
    <name evidence="8" type="ORF">T02_12663</name>
</gene>
<evidence type="ECO:0000256" key="1">
    <source>
        <dbReference type="ARBA" id="ARBA00022723"/>
    </source>
</evidence>
<keyword evidence="4" id="KW-0862">Zinc</keyword>
<dbReference type="EMBL" id="JYDW01000023">
    <property type="protein sequence ID" value="KRZ60991.1"/>
    <property type="molecule type" value="Genomic_DNA"/>
</dbReference>
<evidence type="ECO:0000313" key="8">
    <source>
        <dbReference type="EMBL" id="KRZ60991.1"/>
    </source>
</evidence>
<evidence type="ECO:0000256" key="2">
    <source>
        <dbReference type="ARBA" id="ARBA00022737"/>
    </source>
</evidence>
<dbReference type="SUPFAM" id="SSF118310">
    <property type="entry name" value="AN1-like Zinc finger"/>
    <property type="match status" value="2"/>
</dbReference>
<organism evidence="8 9">
    <name type="scientific">Trichinella nativa</name>
    <dbReference type="NCBI Taxonomy" id="6335"/>
    <lineage>
        <taxon>Eukaryota</taxon>
        <taxon>Metazoa</taxon>
        <taxon>Ecdysozoa</taxon>
        <taxon>Nematoda</taxon>
        <taxon>Enoplea</taxon>
        <taxon>Dorylaimia</taxon>
        <taxon>Trichinellida</taxon>
        <taxon>Trichinellidae</taxon>
        <taxon>Trichinella</taxon>
    </lineage>
</organism>
<proteinExistence type="predicted"/>
<evidence type="ECO:0000256" key="4">
    <source>
        <dbReference type="ARBA" id="ARBA00022833"/>
    </source>
</evidence>
<feature type="region of interest" description="Disordered" evidence="6">
    <location>
        <begin position="259"/>
        <end position="295"/>
    </location>
</feature>
<dbReference type="AlphaFoldDB" id="A0A0V1LN95"/>
<evidence type="ECO:0000256" key="5">
    <source>
        <dbReference type="PROSITE-ProRule" id="PRU00449"/>
    </source>
</evidence>
<dbReference type="GO" id="GO:0045047">
    <property type="term" value="P:protein targeting to ER"/>
    <property type="evidence" value="ECO:0007669"/>
    <property type="project" value="TreeGrafter"/>
</dbReference>
<dbReference type="PANTHER" id="PTHR14677:SF20">
    <property type="entry name" value="ZINC FINGER AN1-TYPE CONTAINING 2A-RELATED"/>
    <property type="match status" value="1"/>
</dbReference>
<keyword evidence="9" id="KW-1185">Reference proteome</keyword>
<dbReference type="OrthoDB" id="431929at2759"/>
<feature type="compositionally biased region" description="Polar residues" evidence="6">
    <location>
        <begin position="261"/>
        <end position="271"/>
    </location>
</feature>
<dbReference type="Proteomes" id="UP000054721">
    <property type="component" value="Unassembled WGS sequence"/>
</dbReference>
<sequence length="295" mass="33134">MAIWRAQASSKASDRRLLQSSLLTRNRHNGVNSHCHPSTSAHGVSQTPSGPPYAEMTIWSTVCGYCSSSVRDRRAPSARNVVHNIFNLDFLPIKCDECSKLFCKDHYEYSRHACPFAGRKDCCLPVCPLCSQPVSCPRDFPPDVAVSEHIDRDCQSDPALAKRKIYVNKCSMKNCKQRELVPVECPKCHKNFCFKHRHSADHECSQSSPNSTSALSLSKFSCNLFGFKTRKRETSDNDLRSMNGMDEREALEEAIRRSIADSVQSSTSNEKSTSDIEQRNQRTNQNSAYGNCLIS</sequence>
<dbReference type="Pfam" id="PF25403">
    <property type="entry name" value="zf-C2H2_ZFAND2"/>
    <property type="match status" value="1"/>
</dbReference>
<evidence type="ECO:0000256" key="6">
    <source>
        <dbReference type="SAM" id="MobiDB-lite"/>
    </source>
</evidence>
<reference evidence="8 9" key="1">
    <citation type="submission" date="2015-05" db="EMBL/GenBank/DDBJ databases">
        <title>Evolution of Trichinella species and genotypes.</title>
        <authorList>
            <person name="Korhonen P.K."/>
            <person name="Edoardo P."/>
            <person name="Giuseppe L.R."/>
            <person name="Gasser R.B."/>
        </authorList>
    </citation>
    <scope>NUCLEOTIDE SEQUENCE [LARGE SCALE GENOMIC DNA]</scope>
    <source>
        <strain evidence="8">ISS10</strain>
    </source>
</reference>
<dbReference type="GO" id="GO:0005783">
    <property type="term" value="C:endoplasmic reticulum"/>
    <property type="evidence" value="ECO:0007669"/>
    <property type="project" value="TreeGrafter"/>
</dbReference>
<dbReference type="GO" id="GO:0043161">
    <property type="term" value="P:proteasome-mediated ubiquitin-dependent protein catabolic process"/>
    <property type="evidence" value="ECO:0007669"/>
    <property type="project" value="TreeGrafter"/>
</dbReference>
<comment type="caution">
    <text evidence="8">The sequence shown here is derived from an EMBL/GenBank/DDBJ whole genome shotgun (WGS) entry which is preliminary data.</text>
</comment>
<evidence type="ECO:0000313" key="9">
    <source>
        <dbReference type="Proteomes" id="UP000054721"/>
    </source>
</evidence>
<feature type="domain" description="AN1-type" evidence="7">
    <location>
        <begin position="164"/>
        <end position="212"/>
    </location>
</feature>
<dbReference type="SMART" id="SM00154">
    <property type="entry name" value="ZnF_AN1"/>
    <property type="match status" value="2"/>
</dbReference>
<dbReference type="PROSITE" id="PS51039">
    <property type="entry name" value="ZF_AN1"/>
    <property type="match status" value="1"/>
</dbReference>
<keyword evidence="1" id="KW-0479">Metal-binding</keyword>
<dbReference type="GO" id="GO:0008270">
    <property type="term" value="F:zinc ion binding"/>
    <property type="evidence" value="ECO:0007669"/>
    <property type="project" value="UniProtKB-KW"/>
</dbReference>
<dbReference type="InterPro" id="IPR000058">
    <property type="entry name" value="Znf_AN1"/>
</dbReference>
<dbReference type="Gene3D" id="4.10.1110.10">
    <property type="entry name" value="AN1-like Zinc finger"/>
    <property type="match status" value="2"/>
</dbReference>
<dbReference type="PANTHER" id="PTHR14677">
    <property type="entry name" value="ARSENITE INDUCUBLE RNA ASSOCIATED PROTEIN AIP-1-RELATED"/>
    <property type="match status" value="1"/>
</dbReference>
<keyword evidence="2" id="KW-0677">Repeat</keyword>
<keyword evidence="3 5" id="KW-0863">Zinc-finger</keyword>
<evidence type="ECO:0000259" key="7">
    <source>
        <dbReference type="PROSITE" id="PS51039"/>
    </source>
</evidence>
<feature type="compositionally biased region" description="Polar residues" evidence="6">
    <location>
        <begin position="281"/>
        <end position="295"/>
    </location>
</feature>
<protein>
    <submittedName>
        <fullName evidence="8">AN1-type zinc finger protein 2B</fullName>
    </submittedName>
</protein>
<dbReference type="InterPro" id="IPR057357">
    <property type="entry name" value="Znf-C2H2_ZFAND2A/B"/>
</dbReference>
<dbReference type="Pfam" id="PF01428">
    <property type="entry name" value="zf-AN1"/>
    <property type="match status" value="2"/>
</dbReference>
<dbReference type="InterPro" id="IPR035896">
    <property type="entry name" value="AN1-like_Znf"/>
</dbReference>
<evidence type="ECO:0000256" key="3">
    <source>
        <dbReference type="ARBA" id="ARBA00022771"/>
    </source>
</evidence>